<dbReference type="PANTHER" id="PTHR12170">
    <property type="entry name" value="MACROPHAGE ERYTHROBLAST ATTACHER-RELATED"/>
    <property type="match status" value="1"/>
</dbReference>
<accession>A0A0R3SYH2</accession>
<dbReference type="GO" id="GO:0034657">
    <property type="term" value="C:GID complex"/>
    <property type="evidence" value="ECO:0007669"/>
    <property type="project" value="TreeGrafter"/>
</dbReference>
<name>A0A0R3SYH2_HYMDI</name>
<dbReference type="WBParaSite" id="HDID_0001081701-mRNA-1">
    <property type="protein sequence ID" value="HDID_0001081701-mRNA-1"/>
    <property type="gene ID" value="HDID_0001081701"/>
</dbReference>
<dbReference type="OrthoDB" id="1933281at2759"/>
<dbReference type="Proteomes" id="UP000274504">
    <property type="component" value="Unassembled WGS sequence"/>
</dbReference>
<dbReference type="GO" id="GO:0043161">
    <property type="term" value="P:proteasome-mediated ubiquitin-dependent protein catabolic process"/>
    <property type="evidence" value="ECO:0007669"/>
    <property type="project" value="InterPro"/>
</dbReference>
<evidence type="ECO:0000259" key="1">
    <source>
        <dbReference type="Pfam" id="PF10607"/>
    </source>
</evidence>
<dbReference type="Pfam" id="PF10607">
    <property type="entry name" value="CTLH"/>
    <property type="match status" value="1"/>
</dbReference>
<proteinExistence type="predicted"/>
<feature type="domain" description="CTLH/CRA C-terminal to LisH motif" evidence="1">
    <location>
        <begin position="192"/>
        <end position="390"/>
    </location>
</feature>
<reference evidence="4" key="1">
    <citation type="submission" date="2017-02" db="UniProtKB">
        <authorList>
            <consortium name="WormBaseParasite"/>
        </authorList>
    </citation>
    <scope>IDENTIFICATION</scope>
</reference>
<evidence type="ECO:0000313" key="3">
    <source>
        <dbReference type="Proteomes" id="UP000274504"/>
    </source>
</evidence>
<dbReference type="GO" id="GO:0005634">
    <property type="term" value="C:nucleus"/>
    <property type="evidence" value="ECO:0007669"/>
    <property type="project" value="TreeGrafter"/>
</dbReference>
<reference evidence="2 3" key="2">
    <citation type="submission" date="2018-11" db="EMBL/GenBank/DDBJ databases">
        <authorList>
            <consortium name="Pathogen Informatics"/>
        </authorList>
    </citation>
    <scope>NUCLEOTIDE SEQUENCE [LARGE SCALE GENOMIC DNA]</scope>
</reference>
<dbReference type="PANTHER" id="PTHR12170:SF3">
    <property type="entry name" value="GH10162P"/>
    <property type="match status" value="1"/>
</dbReference>
<organism evidence="4">
    <name type="scientific">Hymenolepis diminuta</name>
    <name type="common">Rat tapeworm</name>
    <dbReference type="NCBI Taxonomy" id="6216"/>
    <lineage>
        <taxon>Eukaryota</taxon>
        <taxon>Metazoa</taxon>
        <taxon>Spiralia</taxon>
        <taxon>Lophotrochozoa</taxon>
        <taxon>Platyhelminthes</taxon>
        <taxon>Cestoda</taxon>
        <taxon>Eucestoda</taxon>
        <taxon>Cyclophyllidea</taxon>
        <taxon>Hymenolepididae</taxon>
        <taxon>Hymenolepis</taxon>
    </lineage>
</organism>
<protein>
    <submittedName>
        <fullName evidence="4">CLTH domain-containing protein</fullName>
    </submittedName>
</protein>
<evidence type="ECO:0000313" key="4">
    <source>
        <dbReference type="WBParaSite" id="HDID_0001081701-mRNA-1"/>
    </source>
</evidence>
<dbReference type="EMBL" id="UYSG01011967">
    <property type="protein sequence ID" value="VDL64062.1"/>
    <property type="molecule type" value="Genomic_DNA"/>
</dbReference>
<dbReference type="InterPro" id="IPR045098">
    <property type="entry name" value="Fyv10_fam"/>
</dbReference>
<dbReference type="InterPro" id="IPR024964">
    <property type="entry name" value="CTLH/CRA"/>
</dbReference>
<dbReference type="AlphaFoldDB" id="A0A0R3SYH2"/>
<sequence length="423" mass="46887">MTAKDESAVLEKLQNQTVEAEKIEKGLHEFNEKYDQKSGAHVEALFKIVDELQSINSGTALSNDMKLRICSLLSNIKSDFSDATSLHRGIHGNISKFKKLIEKTFVEDTSAFTKYISADPTKSLPLLMNEPFPETKICKKADVMSDDELFSTILVEELVRNGYGPIAIQLAKEVGLSEEDVGMEKFREVGSMVCALKNGDLEPAKAWLEAYEQTIGSMAKDLKYVLAKLEFLSQVQKCSENPAAVIGCLSKISPYSKDYPEDFKHIMGSLLFMNRDLTNTPYADLSLIDQPNNLPHFITSSGVSLPTLPMVSLFTSTEGEKKLEEKGGDAEPMDIEDDVDVADSDENLKPNAFVRAAHLFGAVACQYQLELSTIDPLRMAFASGLKVLPKLYETQKAFTWLQNYTRAGPHGIQTLPVSYSVVK</sequence>
<gene>
    <name evidence="2" type="ORF">HDID_LOCUS10815</name>
</gene>
<dbReference type="STRING" id="6216.A0A0R3SYH2"/>
<evidence type="ECO:0000313" key="2">
    <source>
        <dbReference type="EMBL" id="VDL64062.1"/>
    </source>
</evidence>
<dbReference type="GO" id="GO:0004842">
    <property type="term" value="F:ubiquitin-protein transferase activity"/>
    <property type="evidence" value="ECO:0007669"/>
    <property type="project" value="InterPro"/>
</dbReference>
<dbReference type="GO" id="GO:0005737">
    <property type="term" value="C:cytoplasm"/>
    <property type="evidence" value="ECO:0007669"/>
    <property type="project" value="TreeGrafter"/>
</dbReference>